<protein>
    <submittedName>
        <fullName evidence="1">Unannotated protein</fullName>
    </submittedName>
</protein>
<accession>A0A6J6FL90</accession>
<dbReference type="EMBL" id="CAEZTS010000147">
    <property type="protein sequence ID" value="CAB4587723.1"/>
    <property type="molecule type" value="Genomic_DNA"/>
</dbReference>
<sequence>MVNLKPMGALLPIWYLPPKAKNEPPIVNAPPRRLSAAHEPEVNVVPVDGRLAEGVPAESTT</sequence>
<evidence type="ECO:0000313" key="1">
    <source>
        <dbReference type="EMBL" id="CAB4587723.1"/>
    </source>
</evidence>
<proteinExistence type="predicted"/>
<gene>
    <name evidence="1" type="ORF">UFOPK1722_01461</name>
</gene>
<reference evidence="1" key="1">
    <citation type="submission" date="2020-05" db="EMBL/GenBank/DDBJ databases">
        <authorList>
            <person name="Chiriac C."/>
            <person name="Salcher M."/>
            <person name="Ghai R."/>
            <person name="Kavagutti S V."/>
        </authorList>
    </citation>
    <scope>NUCLEOTIDE SEQUENCE</scope>
</reference>
<organism evidence="1">
    <name type="scientific">freshwater metagenome</name>
    <dbReference type="NCBI Taxonomy" id="449393"/>
    <lineage>
        <taxon>unclassified sequences</taxon>
        <taxon>metagenomes</taxon>
        <taxon>ecological metagenomes</taxon>
    </lineage>
</organism>
<name>A0A6J6FL90_9ZZZZ</name>
<dbReference type="AlphaFoldDB" id="A0A6J6FL90"/>